<feature type="compositionally biased region" description="Low complexity" evidence="1">
    <location>
        <begin position="488"/>
        <end position="502"/>
    </location>
</feature>
<dbReference type="PROSITE" id="PS51257">
    <property type="entry name" value="PROKAR_LIPOPROTEIN"/>
    <property type="match status" value="1"/>
</dbReference>
<dbReference type="InterPro" id="IPR010598">
    <property type="entry name" value="C5-epim_C"/>
</dbReference>
<reference evidence="3 4" key="1">
    <citation type="submission" date="2018-10" db="EMBL/GenBank/DDBJ databases">
        <title>Genomic Encyclopedia of Archaeal and Bacterial Type Strains, Phase II (KMG-II): from individual species to whole genera.</title>
        <authorList>
            <person name="Goeker M."/>
        </authorList>
    </citation>
    <scope>NUCLEOTIDE SEQUENCE [LARGE SCALE GENOMIC DNA]</scope>
    <source>
        <strain evidence="3 4">DSM 14954</strain>
    </source>
</reference>
<feature type="domain" description="D-glucuronyl C5-epimerase C-terminal" evidence="2">
    <location>
        <begin position="237"/>
        <end position="405"/>
    </location>
</feature>
<evidence type="ECO:0000259" key="2">
    <source>
        <dbReference type="Pfam" id="PF06662"/>
    </source>
</evidence>
<evidence type="ECO:0000313" key="4">
    <source>
        <dbReference type="Proteomes" id="UP000278962"/>
    </source>
</evidence>
<feature type="compositionally biased region" description="Basic and acidic residues" evidence="1">
    <location>
        <begin position="511"/>
        <end position="527"/>
    </location>
</feature>
<keyword evidence="4" id="KW-1185">Reference proteome</keyword>
<protein>
    <submittedName>
        <fullName evidence="3">D-glucuronyl C5-epimerase-like protein</fullName>
    </submittedName>
</protein>
<dbReference type="EMBL" id="RBIL01000001">
    <property type="protein sequence ID" value="RKQ91602.1"/>
    <property type="molecule type" value="Genomic_DNA"/>
</dbReference>
<comment type="caution">
    <text evidence="3">The sequence shown here is derived from an EMBL/GenBank/DDBJ whole genome shotgun (WGS) entry which is preliminary data.</text>
</comment>
<feature type="region of interest" description="Disordered" evidence="1">
    <location>
        <begin position="485"/>
        <end position="527"/>
    </location>
</feature>
<dbReference type="Pfam" id="PF06662">
    <property type="entry name" value="C5-epim_C"/>
    <property type="match status" value="1"/>
</dbReference>
<proteinExistence type="predicted"/>
<gene>
    <name evidence="3" type="ORF">C8N24_1425</name>
</gene>
<name>A0A660L993_9ACTN</name>
<accession>A0A660L993</accession>
<dbReference type="Proteomes" id="UP000278962">
    <property type="component" value="Unassembled WGS sequence"/>
</dbReference>
<evidence type="ECO:0000256" key="1">
    <source>
        <dbReference type="SAM" id="MobiDB-lite"/>
    </source>
</evidence>
<organism evidence="3 4">
    <name type="scientific">Solirubrobacter pauli</name>
    <dbReference type="NCBI Taxonomy" id="166793"/>
    <lineage>
        <taxon>Bacteria</taxon>
        <taxon>Bacillati</taxon>
        <taxon>Actinomycetota</taxon>
        <taxon>Thermoleophilia</taxon>
        <taxon>Solirubrobacterales</taxon>
        <taxon>Solirubrobacteraceae</taxon>
        <taxon>Solirubrobacter</taxon>
    </lineage>
</organism>
<sequence length="527" mass="58429">MVVLVKWWRVLVVVALVAAGCGEERAPAPVPTPERYDELDRLPPKTGGFDALVERRKAYEAARRAEIARMRRSKTVEGALRVARLTGRITVGAEGSMRAEWQAANAALGRLGGQPRTELGYVVGSVRALAAQRALTADRLRPTFLILRQNVRFWKDQPVPASGWRTTFGRDPTIFQYYPGHGLQVQPLASWGRANAIAGACLAALRSKTTKDTCRRAALTRSLDRLASLGARRSGYLAWEYYFAYGTGAPPWVSGMTQATAAQALSRGYRALGHTRWKRAAERSLGAFEQPPPSGVAVSVPGGKHYLLYSFSPGYHVFNGGLQAVLGLRDTSALLHSSRARRLFRAGDRAARRQVADFDTGAWSLYSERGAESTLSYHSLTAGFLGGLCDRTDARVYCRAYSRFERYEREPTRIDLAALKGTRWDRVRTVRFTLSKVSSVKVRVWGQRGISVSRDFASLPRGTHSFPWKPEGRGRYRVRIEARGPSGPVGVETRTVRVTTPAAKKKKPKKQEKARSRRSPGEKRDRG</sequence>
<dbReference type="AlphaFoldDB" id="A0A660L993"/>
<evidence type="ECO:0000313" key="3">
    <source>
        <dbReference type="EMBL" id="RKQ91602.1"/>
    </source>
</evidence>